<accession>A0A2P2NYA8</accession>
<reference evidence="1" key="1">
    <citation type="submission" date="2018-02" db="EMBL/GenBank/DDBJ databases">
        <title>Rhizophora mucronata_Transcriptome.</title>
        <authorList>
            <person name="Meera S.P."/>
            <person name="Sreeshan A."/>
            <person name="Augustine A."/>
        </authorList>
    </citation>
    <scope>NUCLEOTIDE SEQUENCE</scope>
    <source>
        <tissue evidence="1">Leaf</tissue>
    </source>
</reference>
<dbReference type="AlphaFoldDB" id="A0A2P2NYA8"/>
<dbReference type="EMBL" id="GGEC01067012">
    <property type="protein sequence ID" value="MBX47496.1"/>
    <property type="molecule type" value="Transcribed_RNA"/>
</dbReference>
<name>A0A2P2NYA8_RHIMU</name>
<organism evidence="1">
    <name type="scientific">Rhizophora mucronata</name>
    <name type="common">Asiatic mangrove</name>
    <dbReference type="NCBI Taxonomy" id="61149"/>
    <lineage>
        <taxon>Eukaryota</taxon>
        <taxon>Viridiplantae</taxon>
        <taxon>Streptophyta</taxon>
        <taxon>Embryophyta</taxon>
        <taxon>Tracheophyta</taxon>
        <taxon>Spermatophyta</taxon>
        <taxon>Magnoliopsida</taxon>
        <taxon>eudicotyledons</taxon>
        <taxon>Gunneridae</taxon>
        <taxon>Pentapetalae</taxon>
        <taxon>rosids</taxon>
        <taxon>fabids</taxon>
        <taxon>Malpighiales</taxon>
        <taxon>Rhizophoraceae</taxon>
        <taxon>Rhizophora</taxon>
    </lineage>
</organism>
<protein>
    <submittedName>
        <fullName evidence="1">Uncharacterized protein</fullName>
    </submittedName>
</protein>
<evidence type="ECO:0000313" key="1">
    <source>
        <dbReference type="EMBL" id="MBX47496.1"/>
    </source>
</evidence>
<sequence>MYSEDRWFPSCFKHYWGQLFTKTMETSIFSHQCRWRLLFNVLCLHRSCRKFILSQE</sequence>
<proteinExistence type="predicted"/>